<evidence type="ECO:0000256" key="1">
    <source>
        <dbReference type="ARBA" id="ARBA00008791"/>
    </source>
</evidence>
<comment type="similarity">
    <text evidence="1">Belongs to the universal stress protein A family.</text>
</comment>
<dbReference type="InterPro" id="IPR006016">
    <property type="entry name" value="UspA"/>
</dbReference>
<accession>A0ABQ3VS14</accession>
<evidence type="ECO:0000259" key="2">
    <source>
        <dbReference type="Pfam" id="PF00582"/>
    </source>
</evidence>
<protein>
    <recommendedName>
        <fullName evidence="2">UspA domain-containing protein</fullName>
    </recommendedName>
</protein>
<feature type="domain" description="UspA" evidence="2">
    <location>
        <begin position="1"/>
        <end position="154"/>
    </location>
</feature>
<sequence>MNKRILLGVDTSFSTTTQCAICAVGDLFESNTSFDIFLLHAIQSTHVITEYPGHFTEQYAFIPPTSEQKKHAEEVLKKARATLEHLGFDLKHIEMMTSIGSPAEEIVRVARERHVNLIVVGSRGDGWRDRLRRMLLGSTSRRVLQLATCPVMVVLPTPPLKTHDLVPWYEQAIQGYLNEQNSFLTVLTAKEVATLFPPPQKKSIGTQEINAAEKALEQLASKGLLCRREIQGEVHYIND</sequence>
<comment type="caution">
    <text evidence="3">The sequence shown here is derived from an EMBL/GenBank/DDBJ whole genome shotgun (WGS) entry which is preliminary data.</text>
</comment>
<proteinExistence type="inferred from homology"/>
<dbReference type="Gene3D" id="3.40.50.620">
    <property type="entry name" value="HUPs"/>
    <property type="match status" value="1"/>
</dbReference>
<dbReference type="CDD" id="cd00293">
    <property type="entry name" value="USP-like"/>
    <property type="match status" value="1"/>
</dbReference>
<dbReference type="PRINTS" id="PR01438">
    <property type="entry name" value="UNVRSLSTRESS"/>
</dbReference>
<dbReference type="SUPFAM" id="SSF52402">
    <property type="entry name" value="Adenine nucleotide alpha hydrolases-like"/>
    <property type="match status" value="1"/>
</dbReference>
<evidence type="ECO:0000313" key="4">
    <source>
        <dbReference type="Proteomes" id="UP000635565"/>
    </source>
</evidence>
<dbReference type="PANTHER" id="PTHR46268:SF6">
    <property type="entry name" value="UNIVERSAL STRESS PROTEIN UP12"/>
    <property type="match status" value="1"/>
</dbReference>
<organism evidence="3 4">
    <name type="scientific">Dictyobacter formicarum</name>
    <dbReference type="NCBI Taxonomy" id="2778368"/>
    <lineage>
        <taxon>Bacteria</taxon>
        <taxon>Bacillati</taxon>
        <taxon>Chloroflexota</taxon>
        <taxon>Ktedonobacteria</taxon>
        <taxon>Ktedonobacterales</taxon>
        <taxon>Dictyobacteraceae</taxon>
        <taxon>Dictyobacter</taxon>
    </lineage>
</organism>
<dbReference type="InterPro" id="IPR006015">
    <property type="entry name" value="Universal_stress_UspA"/>
</dbReference>
<dbReference type="Pfam" id="PF00582">
    <property type="entry name" value="Usp"/>
    <property type="match status" value="1"/>
</dbReference>
<dbReference type="EMBL" id="BNJJ01000020">
    <property type="protein sequence ID" value="GHO87901.1"/>
    <property type="molecule type" value="Genomic_DNA"/>
</dbReference>
<evidence type="ECO:0000313" key="3">
    <source>
        <dbReference type="EMBL" id="GHO87901.1"/>
    </source>
</evidence>
<dbReference type="PANTHER" id="PTHR46268">
    <property type="entry name" value="STRESS RESPONSE PROTEIN NHAX"/>
    <property type="match status" value="1"/>
</dbReference>
<dbReference type="InterPro" id="IPR014729">
    <property type="entry name" value="Rossmann-like_a/b/a_fold"/>
</dbReference>
<keyword evidence="4" id="KW-1185">Reference proteome</keyword>
<gene>
    <name evidence="3" type="ORF">KSZ_59070</name>
</gene>
<reference evidence="3 4" key="1">
    <citation type="journal article" date="2021" name="Int. J. Syst. Evol. Microbiol.">
        <title>Reticulibacter mediterranei gen. nov., sp. nov., within the new family Reticulibacteraceae fam. nov., and Ktedonospora formicarum gen. nov., sp. nov., Ktedonobacter robiniae sp. nov., Dictyobacter formicarum sp. nov. and Dictyobacter arantiisoli sp. nov., belonging to the class Ktedonobacteria.</title>
        <authorList>
            <person name="Yabe S."/>
            <person name="Zheng Y."/>
            <person name="Wang C.M."/>
            <person name="Sakai Y."/>
            <person name="Abe K."/>
            <person name="Yokota A."/>
            <person name="Donadio S."/>
            <person name="Cavaletti L."/>
            <person name="Monciardini P."/>
        </authorList>
    </citation>
    <scope>NUCLEOTIDE SEQUENCE [LARGE SCALE GENOMIC DNA]</scope>
    <source>
        <strain evidence="3 4">SOSP1-9</strain>
    </source>
</reference>
<dbReference type="RefSeq" id="WP_201365427.1">
    <property type="nucleotide sequence ID" value="NZ_BNJJ01000020.1"/>
</dbReference>
<dbReference type="Proteomes" id="UP000635565">
    <property type="component" value="Unassembled WGS sequence"/>
</dbReference>
<name>A0ABQ3VS14_9CHLR</name>